<feature type="domain" description="Flavinylation-associated cytochrome" evidence="2">
    <location>
        <begin position="74"/>
        <end position="129"/>
    </location>
</feature>
<organism evidence="3 4">
    <name type="scientific">Rhizobium herbae</name>
    <dbReference type="NCBI Taxonomy" id="508661"/>
    <lineage>
        <taxon>Bacteria</taxon>
        <taxon>Pseudomonadati</taxon>
        <taxon>Pseudomonadota</taxon>
        <taxon>Alphaproteobacteria</taxon>
        <taxon>Hyphomicrobiales</taxon>
        <taxon>Rhizobiaceae</taxon>
        <taxon>Rhizobium/Agrobacterium group</taxon>
        <taxon>Rhizobium</taxon>
    </lineage>
</organism>
<keyword evidence="1" id="KW-0812">Transmembrane</keyword>
<dbReference type="InterPro" id="IPR025517">
    <property type="entry name" value="DUF4405"/>
</dbReference>
<evidence type="ECO:0000256" key="1">
    <source>
        <dbReference type="SAM" id="Phobius"/>
    </source>
</evidence>
<gene>
    <name evidence="3" type="ORF">J2Z75_005013</name>
</gene>
<feature type="transmembrane region" description="Helical" evidence="1">
    <location>
        <begin position="152"/>
        <end position="175"/>
    </location>
</feature>
<reference evidence="3 4" key="1">
    <citation type="submission" date="2021-03" db="EMBL/GenBank/DDBJ databases">
        <title>Genomic Encyclopedia of Type Strains, Phase IV (KMG-IV): sequencing the most valuable type-strain genomes for metagenomic binning, comparative biology and taxonomic classification.</title>
        <authorList>
            <person name="Goeker M."/>
        </authorList>
    </citation>
    <scope>NUCLEOTIDE SEQUENCE [LARGE SCALE GENOMIC DNA]</scope>
    <source>
        <strain evidence="3 4">DSM 26427</strain>
    </source>
</reference>
<protein>
    <recommendedName>
        <fullName evidence="2">Flavinylation-associated cytochrome domain-containing protein</fullName>
    </recommendedName>
</protein>
<dbReference type="RefSeq" id="WP_234937540.1">
    <property type="nucleotide sequence ID" value="NZ_JAGGJV010000010.1"/>
</dbReference>
<keyword evidence="4" id="KW-1185">Reference proteome</keyword>
<sequence length="249" mass="27546">MSLFRARLLMDLVAAALLLTALAYDWLGNATHEIVGTVMFLLLIAHNTFNRRWYGSAAKSGRDARGWLNIASILALLVTMLTLVATSVVISRTVFSFLPLSGSFGARQIHGLAAYWALLLASIHLGMRWPLIMAAVRSLIGITRPNRVRTMVLRVIAVAIAVYGIHSWMVIGVGPKLMAEIMLNFWNFEEAAVEFFVRHAAIVGLCAFLVHYCTLGMKSIGRGRRHLLQSGCHPETQNTRKDTTRDASI</sequence>
<dbReference type="Proteomes" id="UP000823786">
    <property type="component" value="Unassembled WGS sequence"/>
</dbReference>
<keyword evidence="1" id="KW-0472">Membrane</keyword>
<evidence type="ECO:0000313" key="3">
    <source>
        <dbReference type="EMBL" id="MBP1861484.1"/>
    </source>
</evidence>
<feature type="transmembrane region" description="Helical" evidence="1">
    <location>
        <begin position="195"/>
        <end position="215"/>
    </location>
</feature>
<dbReference type="Pfam" id="PF14358">
    <property type="entry name" value="DUF4405"/>
    <property type="match status" value="1"/>
</dbReference>
<accession>A0ABS4EU54</accession>
<name>A0ABS4EU54_9HYPH</name>
<proteinExistence type="predicted"/>
<feature type="transmembrane region" description="Helical" evidence="1">
    <location>
        <begin position="115"/>
        <end position="140"/>
    </location>
</feature>
<evidence type="ECO:0000259" key="2">
    <source>
        <dbReference type="Pfam" id="PF14358"/>
    </source>
</evidence>
<comment type="caution">
    <text evidence="3">The sequence shown here is derived from an EMBL/GenBank/DDBJ whole genome shotgun (WGS) entry which is preliminary data.</text>
</comment>
<dbReference type="EMBL" id="JAGGJV010000010">
    <property type="protein sequence ID" value="MBP1861484.1"/>
    <property type="molecule type" value="Genomic_DNA"/>
</dbReference>
<evidence type="ECO:0000313" key="4">
    <source>
        <dbReference type="Proteomes" id="UP000823786"/>
    </source>
</evidence>
<feature type="transmembrane region" description="Helical" evidence="1">
    <location>
        <begin position="33"/>
        <end position="49"/>
    </location>
</feature>
<keyword evidence="1" id="KW-1133">Transmembrane helix</keyword>
<feature type="transmembrane region" description="Helical" evidence="1">
    <location>
        <begin position="70"/>
        <end position="95"/>
    </location>
</feature>